<evidence type="ECO:0000313" key="4">
    <source>
        <dbReference type="EMBL" id="RUQ75892.1"/>
    </source>
</evidence>
<keyword evidence="5" id="KW-1185">Reference proteome</keyword>
<dbReference type="RefSeq" id="WP_126994278.1">
    <property type="nucleotide sequence ID" value="NZ_JBNPXW010000001.1"/>
</dbReference>
<feature type="signal peptide" evidence="3">
    <location>
        <begin position="1"/>
        <end position="22"/>
    </location>
</feature>
<protein>
    <submittedName>
        <fullName evidence="4">Outer membrane lipoprotein carrier protein LolA</fullName>
    </submittedName>
</protein>
<dbReference type="Pfam" id="PF19574">
    <property type="entry name" value="LolA_3"/>
    <property type="match status" value="1"/>
</dbReference>
<accession>A0A3S0V927</accession>
<dbReference type="EMBL" id="RZIJ01000001">
    <property type="protein sequence ID" value="RUQ75892.1"/>
    <property type="molecule type" value="Genomic_DNA"/>
</dbReference>
<reference evidence="4 5" key="1">
    <citation type="submission" date="2018-12" db="EMBL/GenBank/DDBJ databases">
        <authorList>
            <person name="Yang Y."/>
        </authorList>
    </citation>
    <scope>NUCLEOTIDE SEQUENCE [LARGE SCALE GENOMIC DNA]</scope>
    <source>
        <strain evidence="4 5">GSF71</strain>
    </source>
</reference>
<dbReference type="AlphaFoldDB" id="A0A3S0V927"/>
<organism evidence="4 5">
    <name type="scientific">Azospirillum doebereinerae</name>
    <dbReference type="NCBI Taxonomy" id="92933"/>
    <lineage>
        <taxon>Bacteria</taxon>
        <taxon>Pseudomonadati</taxon>
        <taxon>Pseudomonadota</taxon>
        <taxon>Alphaproteobacteria</taxon>
        <taxon>Rhodospirillales</taxon>
        <taxon>Azospirillaceae</taxon>
        <taxon>Azospirillum</taxon>
    </lineage>
</organism>
<keyword evidence="4" id="KW-0449">Lipoprotein</keyword>
<proteinExistence type="predicted"/>
<name>A0A3S0V927_9PROT</name>
<feature type="chain" id="PRO_5018769510" evidence="3">
    <location>
        <begin position="23"/>
        <end position="210"/>
    </location>
</feature>
<dbReference type="Proteomes" id="UP000280346">
    <property type="component" value="Unassembled WGS sequence"/>
</dbReference>
<evidence type="ECO:0000256" key="2">
    <source>
        <dbReference type="SAM" id="MobiDB-lite"/>
    </source>
</evidence>
<dbReference type="InterPro" id="IPR004564">
    <property type="entry name" value="OM_lipoprot_carrier_LolA-like"/>
</dbReference>
<dbReference type="CDD" id="cd16325">
    <property type="entry name" value="LolA"/>
    <property type="match status" value="1"/>
</dbReference>
<evidence type="ECO:0000313" key="5">
    <source>
        <dbReference type="Proteomes" id="UP000280346"/>
    </source>
</evidence>
<dbReference type="InterPro" id="IPR029046">
    <property type="entry name" value="LolA/LolB/LppX"/>
</dbReference>
<dbReference type="SUPFAM" id="SSF89392">
    <property type="entry name" value="Prokaryotic lipoproteins and lipoprotein localization factors"/>
    <property type="match status" value="1"/>
</dbReference>
<comment type="caution">
    <text evidence="4">The sequence shown here is derived from an EMBL/GenBank/DDBJ whole genome shotgun (WGS) entry which is preliminary data.</text>
</comment>
<dbReference type="Gene3D" id="2.50.20.10">
    <property type="entry name" value="Lipoprotein localisation LolA/LolB/LppX"/>
    <property type="match status" value="1"/>
</dbReference>
<evidence type="ECO:0000256" key="1">
    <source>
        <dbReference type="ARBA" id="ARBA00022729"/>
    </source>
</evidence>
<dbReference type="OrthoDB" id="5700849at2"/>
<feature type="region of interest" description="Disordered" evidence="2">
    <location>
        <begin position="188"/>
        <end position="210"/>
    </location>
</feature>
<evidence type="ECO:0000256" key="3">
    <source>
        <dbReference type="SAM" id="SignalP"/>
    </source>
</evidence>
<sequence>MTRLFALILAGLLTATALPTRAAESPSSGMSTIVEGQVLRGRFVQERFLKGFQAPLKSEGRFLLAPGRGLVWRAETPFAVTTVMSPAGLLQEVRGAETMRLPAGRLPFMSKLYTMLGGALTGDWKALESAFAVTREGDAKAWRLILTPLKAEDPTTPIREIRVKGGRFVEEVEVVKPDGDRDRLIFLDQSLSTEPPAGEDAQSLSAAGRL</sequence>
<keyword evidence="1 3" id="KW-0732">Signal</keyword>
<gene>
    <name evidence="4" type="ORF">EJ913_01910</name>
</gene>